<keyword evidence="1" id="KW-0251">Elongation factor</keyword>
<keyword evidence="1" id="KW-0648">Protein biosynthesis</keyword>
<gene>
    <name evidence="1" type="ORF">HNP90_001404</name>
</gene>
<evidence type="ECO:0000313" key="1">
    <source>
        <dbReference type="EMBL" id="MBA2862523.1"/>
    </source>
</evidence>
<dbReference type="AlphaFoldDB" id="A0A7J9PH30"/>
<dbReference type="RefSeq" id="WP_011977520.1">
    <property type="nucleotide sequence ID" value="NZ_JACDUL010000003.1"/>
</dbReference>
<comment type="caution">
    <text evidence="1">The sequence shown here is derived from an EMBL/GenBank/DDBJ whole genome shotgun (WGS) entry which is preliminary data.</text>
</comment>
<name>A0A7J9PH30_METMI</name>
<dbReference type="Proteomes" id="UP000533207">
    <property type="component" value="Unassembled WGS sequence"/>
</dbReference>
<dbReference type="EMBL" id="JACDUL010000003">
    <property type="protein sequence ID" value="MBA2862523.1"/>
    <property type="molecule type" value="Genomic_DNA"/>
</dbReference>
<dbReference type="GO" id="GO:0003746">
    <property type="term" value="F:translation elongation factor activity"/>
    <property type="evidence" value="ECO:0007669"/>
    <property type="project" value="UniProtKB-KW"/>
</dbReference>
<reference evidence="1 2" key="1">
    <citation type="submission" date="2020-07" db="EMBL/GenBank/DDBJ databases">
        <title>Genomic Encyclopedia of Type Strains, Phase IV (KMG-V): Genome sequencing to study the core and pangenomes of soil and plant-associated prokaryotes.</title>
        <authorList>
            <person name="Whitman W."/>
        </authorList>
    </citation>
    <scope>NUCLEOTIDE SEQUENCE [LARGE SCALE GENOMIC DNA]</scope>
    <source>
        <strain evidence="1 2">C8</strain>
    </source>
</reference>
<evidence type="ECO:0000313" key="2">
    <source>
        <dbReference type="Proteomes" id="UP000533207"/>
    </source>
</evidence>
<sequence>MMEIFCMDCGLKLNKNDKTCPNCGSLKQEIIIDIVDTTTITVHEEIRGKTKKMDLKKPLFEFKQGDSLHKKSGVWNHREMIIDRENNTYKEIIMDKDNNIIHSCEEPLSEHFGHGSAKYKSNKYKENK</sequence>
<accession>A0A7J9PH30</accession>
<organism evidence="1 2">
    <name type="scientific">Methanococcus maripaludis</name>
    <name type="common">Methanococcus deltae</name>
    <dbReference type="NCBI Taxonomy" id="39152"/>
    <lineage>
        <taxon>Archaea</taxon>
        <taxon>Methanobacteriati</taxon>
        <taxon>Methanobacteriota</taxon>
        <taxon>Methanomada group</taxon>
        <taxon>Methanococci</taxon>
        <taxon>Methanococcales</taxon>
        <taxon>Methanococcaceae</taxon>
        <taxon>Methanococcus</taxon>
    </lineage>
</organism>
<proteinExistence type="predicted"/>
<protein>
    <submittedName>
        <fullName evidence="1">RNA polymerase subunit RPABC4/transcription elongation factor Spt4</fullName>
    </submittedName>
</protein>